<dbReference type="PROSITE" id="PS51257">
    <property type="entry name" value="PROKAR_LIPOPROTEIN"/>
    <property type="match status" value="1"/>
</dbReference>
<evidence type="ECO:0000256" key="1">
    <source>
        <dbReference type="SAM" id="SignalP"/>
    </source>
</evidence>
<evidence type="ECO:0008006" key="4">
    <source>
        <dbReference type="Google" id="ProtNLM"/>
    </source>
</evidence>
<protein>
    <recommendedName>
        <fullName evidence="4">Lipoprotein</fullName>
    </recommendedName>
</protein>
<comment type="caution">
    <text evidence="2">The sequence shown here is derived from an EMBL/GenBank/DDBJ whole genome shotgun (WGS) entry which is preliminary data.</text>
</comment>
<evidence type="ECO:0000313" key="2">
    <source>
        <dbReference type="EMBL" id="MDM7884997.1"/>
    </source>
</evidence>
<dbReference type="Proteomes" id="UP001237823">
    <property type="component" value="Unassembled WGS sequence"/>
</dbReference>
<dbReference type="EMBL" id="JAUCML010000004">
    <property type="protein sequence ID" value="MDM7884997.1"/>
    <property type="molecule type" value="Genomic_DNA"/>
</dbReference>
<name>A0ABT7T609_9MICO</name>
<feature type="chain" id="PRO_5046548726" description="Lipoprotein" evidence="1">
    <location>
        <begin position="23"/>
        <end position="161"/>
    </location>
</feature>
<organism evidence="2 3">
    <name type="scientific">Curtobacterium citri</name>
    <dbReference type="NCBI Taxonomy" id="3055139"/>
    <lineage>
        <taxon>Bacteria</taxon>
        <taxon>Bacillati</taxon>
        <taxon>Actinomycetota</taxon>
        <taxon>Actinomycetes</taxon>
        <taxon>Micrococcales</taxon>
        <taxon>Microbacteriaceae</taxon>
        <taxon>Curtobacterium</taxon>
    </lineage>
</organism>
<sequence>MITARRALAAGLVVLGALGLSACTTGQTEPEESLDGTTQAEVSASGSAPIVFAFVCSTDAGEVTETFTTYAAAWEAERADCTAKPITGSSMSAQQQAAVRATDDHVDLRELAATCAERGVAPWDTAVTTDEQAHLAAGLLEYCPGHPEHDHLRRALATYRG</sequence>
<accession>A0ABT7T609</accession>
<feature type="signal peptide" evidence="1">
    <location>
        <begin position="1"/>
        <end position="22"/>
    </location>
</feature>
<proteinExistence type="predicted"/>
<keyword evidence="1" id="KW-0732">Signal</keyword>
<evidence type="ECO:0000313" key="3">
    <source>
        <dbReference type="Proteomes" id="UP001237823"/>
    </source>
</evidence>
<dbReference type="RefSeq" id="WP_182047699.1">
    <property type="nucleotide sequence ID" value="NZ_JAUCML010000004.1"/>
</dbReference>
<gene>
    <name evidence="2" type="ORF">QUG92_07755</name>
</gene>
<reference evidence="2 3" key="1">
    <citation type="submission" date="2023-06" db="EMBL/GenBank/DDBJ databases">
        <authorList>
            <person name="Feng G."/>
            <person name="Li J."/>
            <person name="Zhu H."/>
        </authorList>
    </citation>
    <scope>NUCLEOTIDE SEQUENCE [LARGE SCALE GENOMIC DNA]</scope>
    <source>
        <strain evidence="2 3">RHCKG23</strain>
    </source>
</reference>
<keyword evidence="3" id="KW-1185">Reference proteome</keyword>